<feature type="non-terminal residue" evidence="2">
    <location>
        <position position="162"/>
    </location>
</feature>
<sequence>MSDAHTTPARGGDELREAADRLLQATDARASHGRDHVPSMREEQEARWVLRSALASTDMAGAGDDADRRELDRLLSDWRKSLANPSSWLDRLRAFFAAPPVEGLTSGEHYAAIAECAFDDRPRSRVGHPSQMDWEDGYREGTQAAAKAIRAASPSAGDHHQP</sequence>
<feature type="compositionally biased region" description="Basic and acidic residues" evidence="1">
    <location>
        <begin position="29"/>
        <end position="45"/>
    </location>
</feature>
<proteinExistence type="predicted"/>
<dbReference type="RefSeq" id="WP_131807746.1">
    <property type="nucleotide sequence ID" value="NZ_JRWG01000040.1"/>
</dbReference>
<comment type="caution">
    <text evidence="2">The sequence shown here is derived from an EMBL/GenBank/DDBJ whole genome shotgun (WGS) entry which is preliminary data.</text>
</comment>
<reference evidence="2 3" key="2">
    <citation type="journal article" date="2016" name="Int. J. Syst. Evol. Microbiol.">
        <title>Vitellibacter aquimaris sp. nov., a marine bacterium isolated from seawater.</title>
        <authorList>
            <person name="Thevarajoo S."/>
            <person name="Selvaratnam C."/>
            <person name="Goh K.M."/>
            <person name="Hong K.W."/>
            <person name="Chan X.Y."/>
            <person name="Chan K.G."/>
            <person name="Chong C.S."/>
        </authorList>
    </citation>
    <scope>NUCLEOTIDE SEQUENCE [LARGE SCALE GENOMIC DNA]</scope>
    <source>
        <strain evidence="2 3">D-24</strain>
    </source>
</reference>
<evidence type="ECO:0000256" key="1">
    <source>
        <dbReference type="SAM" id="MobiDB-lite"/>
    </source>
</evidence>
<dbReference type="EMBL" id="JRWG01000040">
    <property type="protein sequence ID" value="KXN97828.1"/>
    <property type="molecule type" value="Genomic_DNA"/>
</dbReference>
<protein>
    <submittedName>
        <fullName evidence="2">Uncharacterized protein</fullName>
    </submittedName>
</protein>
<feature type="compositionally biased region" description="Low complexity" evidence="1">
    <location>
        <begin position="144"/>
        <end position="156"/>
    </location>
</feature>
<feature type="region of interest" description="Disordered" evidence="1">
    <location>
        <begin position="121"/>
        <end position="162"/>
    </location>
</feature>
<feature type="compositionally biased region" description="Basic and acidic residues" evidence="1">
    <location>
        <begin position="11"/>
        <end position="20"/>
    </location>
</feature>
<organism evidence="2 3">
    <name type="scientific">Aequorivita aquimaris</name>
    <dbReference type="NCBI Taxonomy" id="1548749"/>
    <lineage>
        <taxon>Bacteria</taxon>
        <taxon>Pseudomonadati</taxon>
        <taxon>Bacteroidota</taxon>
        <taxon>Flavobacteriia</taxon>
        <taxon>Flavobacteriales</taxon>
        <taxon>Flavobacteriaceae</taxon>
        <taxon>Aequorivita</taxon>
    </lineage>
</organism>
<evidence type="ECO:0000313" key="2">
    <source>
        <dbReference type="EMBL" id="KXN97828.1"/>
    </source>
</evidence>
<evidence type="ECO:0000313" key="3">
    <source>
        <dbReference type="Proteomes" id="UP000070138"/>
    </source>
</evidence>
<feature type="region of interest" description="Disordered" evidence="1">
    <location>
        <begin position="1"/>
        <end position="45"/>
    </location>
</feature>
<keyword evidence="3" id="KW-1185">Reference proteome</keyword>
<dbReference type="Proteomes" id="UP000070138">
    <property type="component" value="Unassembled WGS sequence"/>
</dbReference>
<dbReference type="AlphaFoldDB" id="A0A137REA3"/>
<accession>A0A137REA3</accession>
<name>A0A137REA3_9FLAO</name>
<reference evidence="3" key="1">
    <citation type="submission" date="2014-10" db="EMBL/GenBank/DDBJ databases">
        <title>Genome sequencing of Vitellibacter sp. D-24.</title>
        <authorList>
            <person name="Thevarajoo S."/>
            <person name="Selvaratnam C."/>
            <person name="Goh K.M."/>
            <person name="Chong C.S."/>
        </authorList>
    </citation>
    <scope>NUCLEOTIDE SEQUENCE [LARGE SCALE GENOMIC DNA]</scope>
    <source>
        <strain evidence="3">D-24</strain>
    </source>
</reference>
<gene>
    <name evidence="2" type="ORF">LS48_14680</name>
</gene>